<dbReference type="InterPro" id="IPR012910">
    <property type="entry name" value="Plug_dom"/>
</dbReference>
<keyword evidence="10 11" id="KW-0998">Cell outer membrane</keyword>
<evidence type="ECO:0000259" key="12">
    <source>
        <dbReference type="Pfam" id="PF07715"/>
    </source>
</evidence>
<dbReference type="SUPFAM" id="SSF56935">
    <property type="entry name" value="Porins"/>
    <property type="match status" value="1"/>
</dbReference>
<dbReference type="InterPro" id="IPR036942">
    <property type="entry name" value="Beta-barrel_TonB_sf"/>
</dbReference>
<feature type="domain" description="TonB-dependent receptor plug" evidence="12">
    <location>
        <begin position="31"/>
        <end position="134"/>
    </location>
</feature>
<dbReference type="GO" id="GO:0006826">
    <property type="term" value="P:iron ion transport"/>
    <property type="evidence" value="ECO:0007669"/>
    <property type="project" value="UniProtKB-KW"/>
</dbReference>
<comment type="subcellular location">
    <subcellularLocation>
        <location evidence="1 11">Cell outer membrane</location>
        <topology evidence="1 11">Multi-pass membrane protein</topology>
    </subcellularLocation>
</comment>
<keyword evidence="7" id="KW-0406">Ion transport</keyword>
<evidence type="ECO:0000256" key="1">
    <source>
        <dbReference type="ARBA" id="ARBA00004571"/>
    </source>
</evidence>
<evidence type="ECO:0000313" key="14">
    <source>
        <dbReference type="Proteomes" id="UP000257067"/>
    </source>
</evidence>
<evidence type="ECO:0000256" key="5">
    <source>
        <dbReference type="ARBA" id="ARBA00022692"/>
    </source>
</evidence>
<evidence type="ECO:0000256" key="8">
    <source>
        <dbReference type="ARBA" id="ARBA00023077"/>
    </source>
</evidence>
<keyword evidence="8" id="KW-0798">TonB box</keyword>
<accession>A0A3D8IZ96</accession>
<keyword evidence="9 11" id="KW-0472">Membrane</keyword>
<name>A0A3D8IZ96_9HELI</name>
<dbReference type="InterPro" id="IPR039426">
    <property type="entry name" value="TonB-dep_rcpt-like"/>
</dbReference>
<evidence type="ECO:0000256" key="11">
    <source>
        <dbReference type="PROSITE-ProRule" id="PRU01360"/>
    </source>
</evidence>
<dbReference type="AlphaFoldDB" id="A0A3D8IZ96"/>
<evidence type="ECO:0000256" key="3">
    <source>
        <dbReference type="ARBA" id="ARBA00022452"/>
    </source>
</evidence>
<evidence type="ECO:0000313" key="13">
    <source>
        <dbReference type="EMBL" id="RDU69881.1"/>
    </source>
</evidence>
<comment type="similarity">
    <text evidence="11">Belongs to the TonB-dependent receptor family.</text>
</comment>
<evidence type="ECO:0000256" key="2">
    <source>
        <dbReference type="ARBA" id="ARBA00022448"/>
    </source>
</evidence>
<gene>
    <name evidence="13" type="ORF">CQA62_00255</name>
</gene>
<keyword evidence="3 11" id="KW-1134">Transmembrane beta strand</keyword>
<dbReference type="PANTHER" id="PTHR32552">
    <property type="entry name" value="FERRICHROME IRON RECEPTOR-RELATED"/>
    <property type="match status" value="1"/>
</dbReference>
<dbReference type="EMBL" id="NXLU01000001">
    <property type="protein sequence ID" value="RDU69881.1"/>
    <property type="molecule type" value="Genomic_DNA"/>
</dbReference>
<comment type="caution">
    <text evidence="13">The sequence shown here is derived from an EMBL/GenBank/DDBJ whole genome shotgun (WGS) entry which is preliminary data.</text>
</comment>
<dbReference type="Pfam" id="PF07715">
    <property type="entry name" value="Plug"/>
    <property type="match status" value="1"/>
</dbReference>
<evidence type="ECO:0000256" key="10">
    <source>
        <dbReference type="ARBA" id="ARBA00023237"/>
    </source>
</evidence>
<reference evidence="13 14" key="1">
    <citation type="submission" date="2018-04" db="EMBL/GenBank/DDBJ databases">
        <title>Novel Campyloabacter and Helicobacter Species and Strains.</title>
        <authorList>
            <person name="Mannion A.J."/>
            <person name="Shen Z."/>
            <person name="Fox J.G."/>
        </authorList>
    </citation>
    <scope>NUCLEOTIDE SEQUENCE [LARGE SCALE GENOMIC DNA]</scope>
    <source>
        <strain evidence="13 14">ATCC 700242</strain>
    </source>
</reference>
<dbReference type="OrthoDB" id="9763670at2"/>
<dbReference type="GO" id="GO:0009279">
    <property type="term" value="C:cell outer membrane"/>
    <property type="evidence" value="ECO:0007669"/>
    <property type="project" value="UniProtKB-SubCell"/>
</dbReference>
<dbReference type="PROSITE" id="PS52016">
    <property type="entry name" value="TONB_DEPENDENT_REC_3"/>
    <property type="match status" value="1"/>
</dbReference>
<keyword evidence="4" id="KW-0410">Iron transport</keyword>
<dbReference type="RefSeq" id="WP_104723526.1">
    <property type="nucleotide sequence ID" value="NZ_FZNE01000002.1"/>
</dbReference>
<evidence type="ECO:0000256" key="6">
    <source>
        <dbReference type="ARBA" id="ARBA00023004"/>
    </source>
</evidence>
<dbReference type="PANTHER" id="PTHR32552:SF81">
    <property type="entry name" value="TONB-DEPENDENT OUTER MEMBRANE RECEPTOR"/>
    <property type="match status" value="1"/>
</dbReference>
<dbReference type="Proteomes" id="UP000257067">
    <property type="component" value="Unassembled WGS sequence"/>
</dbReference>
<keyword evidence="2 11" id="KW-0813">Transport</keyword>
<protein>
    <recommendedName>
        <fullName evidence="12">TonB-dependent receptor plug domain-containing protein</fullName>
    </recommendedName>
</protein>
<dbReference type="Gene3D" id="2.40.170.20">
    <property type="entry name" value="TonB-dependent receptor, beta-barrel domain"/>
    <property type="match status" value="1"/>
</dbReference>
<evidence type="ECO:0000256" key="7">
    <source>
        <dbReference type="ARBA" id="ARBA00023065"/>
    </source>
</evidence>
<organism evidence="13 14">
    <name type="scientific">Helicobacter cholecystus</name>
    <dbReference type="NCBI Taxonomy" id="45498"/>
    <lineage>
        <taxon>Bacteria</taxon>
        <taxon>Pseudomonadati</taxon>
        <taxon>Campylobacterota</taxon>
        <taxon>Epsilonproteobacteria</taxon>
        <taxon>Campylobacterales</taxon>
        <taxon>Helicobacteraceae</taxon>
        <taxon>Helicobacter</taxon>
    </lineage>
</organism>
<evidence type="ECO:0000256" key="4">
    <source>
        <dbReference type="ARBA" id="ARBA00022496"/>
    </source>
</evidence>
<keyword evidence="14" id="KW-1185">Reference proteome</keyword>
<keyword evidence="6" id="KW-0408">Iron</keyword>
<proteinExistence type="inferred from homology"/>
<keyword evidence="5 11" id="KW-0812">Transmembrane</keyword>
<sequence length="252" mass="28236">MSKFLLLALCFIVYGENLDEVKIGTPEYRTQAEASQSSSILKEEQIYKSLISSTSSFSSFFPNLKIYAQGSDTFPMITLRGVSGADYYSYVLGLYIDGVPQSPNFMIQTLGDVENVRLIKGAEGLFYGENASLGLLEITTKSPLKGNYANLSLSASFLHEDVQTSIGWNLLPSKLWFKVNGRYIRDNGFIKDPQSGKMLNSGESALVGVGVYYMPIEQFLLSLQYNHHYVYTHKDFFLSKSQFDSLSLESFE</sequence>
<evidence type="ECO:0000256" key="9">
    <source>
        <dbReference type="ARBA" id="ARBA00023136"/>
    </source>
</evidence>